<accession>A0A370F502</accession>
<dbReference type="InterPro" id="IPR046335">
    <property type="entry name" value="LacI/GalR-like_sensor"/>
</dbReference>
<dbReference type="GO" id="GO:0000976">
    <property type="term" value="F:transcription cis-regulatory region binding"/>
    <property type="evidence" value="ECO:0007669"/>
    <property type="project" value="TreeGrafter"/>
</dbReference>
<dbReference type="GO" id="GO:0003700">
    <property type="term" value="F:DNA-binding transcription factor activity"/>
    <property type="evidence" value="ECO:0007669"/>
    <property type="project" value="TreeGrafter"/>
</dbReference>
<dbReference type="PANTHER" id="PTHR30146">
    <property type="entry name" value="LACI-RELATED TRANSCRIPTIONAL REPRESSOR"/>
    <property type="match status" value="1"/>
</dbReference>
<protein>
    <submittedName>
        <fullName evidence="6">LacI family transcriptional regulator</fullName>
    </submittedName>
</protein>
<evidence type="ECO:0000313" key="6">
    <source>
        <dbReference type="EMBL" id="RDI17700.1"/>
    </source>
</evidence>
<dbReference type="PROSITE" id="PS00356">
    <property type="entry name" value="HTH_LACI_1"/>
    <property type="match status" value="1"/>
</dbReference>
<dbReference type="InterPro" id="IPR000843">
    <property type="entry name" value="HTH_LacI"/>
</dbReference>
<evidence type="ECO:0000313" key="7">
    <source>
        <dbReference type="Proteomes" id="UP000255265"/>
    </source>
</evidence>
<dbReference type="Pfam" id="PF00356">
    <property type="entry name" value="LacI"/>
    <property type="match status" value="1"/>
</dbReference>
<dbReference type="PROSITE" id="PS50932">
    <property type="entry name" value="HTH_LACI_2"/>
    <property type="match status" value="1"/>
</dbReference>
<sequence>MKHHAKRASIKDVAAFAGVSLGSVSRVINKAGNVGDEVRARVERAMRELDYSPDQTAQALRSRSSRTVGCMFTDVANPLYARLYQTFETKLHKAGYMVLLANSLNDLQREREILSMFQSRRMDGAIVAPGHERDPALLETMDKLGLPVVVLDRDMDVAHDRVLFDHLRGLHDAVQHLAALQHRDVALLIADVPNRPMRRRLEGFKAGLESAGLAFRPERVVRLGSSTSPAYDEVLRLLRPADRPTALITPGTSVLADALNAAEALGLQVPRDLSIVSLGDPDFARHHRPSITSIAIDHEIAAEAGVDMLLKRMRGEPPAQPREAMAPARFVARESTGPAPTLPLRRARTPRP</sequence>
<dbReference type="OrthoDB" id="269117at2"/>
<dbReference type="SMART" id="SM00354">
    <property type="entry name" value="HTH_LACI"/>
    <property type="match status" value="1"/>
</dbReference>
<dbReference type="PANTHER" id="PTHR30146:SF138">
    <property type="entry name" value="TRANSCRIPTIONAL REGULATORY PROTEIN"/>
    <property type="match status" value="1"/>
</dbReference>
<evidence type="ECO:0000256" key="3">
    <source>
        <dbReference type="ARBA" id="ARBA00023163"/>
    </source>
</evidence>
<dbReference type="AlphaFoldDB" id="A0A370F502"/>
<evidence type="ECO:0000259" key="5">
    <source>
        <dbReference type="PROSITE" id="PS50932"/>
    </source>
</evidence>
<dbReference type="Gene3D" id="3.40.50.2300">
    <property type="match status" value="2"/>
</dbReference>
<evidence type="ECO:0000256" key="4">
    <source>
        <dbReference type="SAM" id="MobiDB-lite"/>
    </source>
</evidence>
<evidence type="ECO:0000256" key="1">
    <source>
        <dbReference type="ARBA" id="ARBA00023015"/>
    </source>
</evidence>
<dbReference type="EMBL" id="QQAV01000016">
    <property type="protein sequence ID" value="RDI17700.1"/>
    <property type="molecule type" value="Genomic_DNA"/>
</dbReference>
<dbReference type="Proteomes" id="UP000255265">
    <property type="component" value="Unassembled WGS sequence"/>
</dbReference>
<keyword evidence="2" id="KW-0238">DNA-binding</keyword>
<dbReference type="RefSeq" id="WP_114804801.1">
    <property type="nucleotide sequence ID" value="NZ_QQAV01000016.1"/>
</dbReference>
<gene>
    <name evidence="6" type="ORF">DFR41_11627</name>
</gene>
<dbReference type="InterPro" id="IPR010982">
    <property type="entry name" value="Lambda_DNA-bd_dom_sf"/>
</dbReference>
<dbReference type="InterPro" id="IPR028082">
    <property type="entry name" value="Peripla_BP_I"/>
</dbReference>
<comment type="caution">
    <text evidence="6">The sequence shown here is derived from an EMBL/GenBank/DDBJ whole genome shotgun (WGS) entry which is preliminary data.</text>
</comment>
<keyword evidence="1" id="KW-0805">Transcription regulation</keyword>
<reference evidence="6 7" key="1">
    <citation type="submission" date="2018-07" db="EMBL/GenBank/DDBJ databases">
        <title>Genomic Encyclopedia of Type Strains, Phase IV (KMG-IV): sequencing the most valuable type-strain genomes for metagenomic binning, comparative biology and taxonomic classification.</title>
        <authorList>
            <person name="Goeker M."/>
        </authorList>
    </citation>
    <scope>NUCLEOTIDE SEQUENCE [LARGE SCALE GENOMIC DNA]</scope>
    <source>
        <strain evidence="6 7">DSM 21352</strain>
    </source>
</reference>
<organism evidence="6 7">
    <name type="scientific">Pseudacidovorax intermedius</name>
    <dbReference type="NCBI Taxonomy" id="433924"/>
    <lineage>
        <taxon>Bacteria</taxon>
        <taxon>Pseudomonadati</taxon>
        <taxon>Pseudomonadota</taxon>
        <taxon>Betaproteobacteria</taxon>
        <taxon>Burkholderiales</taxon>
        <taxon>Comamonadaceae</taxon>
        <taxon>Pseudacidovorax</taxon>
    </lineage>
</organism>
<keyword evidence="3" id="KW-0804">Transcription</keyword>
<dbReference type="CDD" id="cd01392">
    <property type="entry name" value="HTH_LacI"/>
    <property type="match status" value="1"/>
</dbReference>
<feature type="region of interest" description="Disordered" evidence="4">
    <location>
        <begin position="316"/>
        <end position="352"/>
    </location>
</feature>
<evidence type="ECO:0000256" key="2">
    <source>
        <dbReference type="ARBA" id="ARBA00023125"/>
    </source>
</evidence>
<dbReference type="Gene3D" id="1.10.260.40">
    <property type="entry name" value="lambda repressor-like DNA-binding domains"/>
    <property type="match status" value="1"/>
</dbReference>
<feature type="domain" description="HTH lacI-type" evidence="5">
    <location>
        <begin position="8"/>
        <end position="62"/>
    </location>
</feature>
<proteinExistence type="predicted"/>
<dbReference type="Pfam" id="PF13377">
    <property type="entry name" value="Peripla_BP_3"/>
    <property type="match status" value="1"/>
</dbReference>
<dbReference type="SUPFAM" id="SSF53822">
    <property type="entry name" value="Periplasmic binding protein-like I"/>
    <property type="match status" value="1"/>
</dbReference>
<dbReference type="SUPFAM" id="SSF47413">
    <property type="entry name" value="lambda repressor-like DNA-binding domains"/>
    <property type="match status" value="1"/>
</dbReference>
<name>A0A370F502_9BURK</name>
<keyword evidence="7" id="KW-1185">Reference proteome</keyword>